<dbReference type="EMBL" id="KI911170">
    <property type="protein sequence ID" value="ETR97549.1"/>
    <property type="molecule type" value="Genomic_DNA"/>
</dbReference>
<feature type="compositionally biased region" description="Pro residues" evidence="1">
    <location>
        <begin position="88"/>
        <end position="98"/>
    </location>
</feature>
<evidence type="ECO:0000313" key="3">
    <source>
        <dbReference type="Proteomes" id="UP000024376"/>
    </source>
</evidence>
<evidence type="ECO:0000256" key="1">
    <source>
        <dbReference type="SAM" id="MobiDB-lite"/>
    </source>
</evidence>
<feature type="compositionally biased region" description="Low complexity" evidence="1">
    <location>
        <begin position="119"/>
        <end position="134"/>
    </location>
</feature>
<sequence length="264" mass="28439">MPSSGGIQSTKYAVKTIKLENILVDPRSRRTRRTNSMHEHHWEYHESSDEYSMTRIRRGGDGFPPYGGDSWYPSDCGQPPVIRLEGTPPAPPPGPGGPGAPGAPGAPGGPGGPGGFGGSPALPGPAASGPPAVAAAPAAGPLIASVNIYSQTPQAAPPPPPPPPPPARPSFFLRVSEIEFNRVREIKCRYELEIGPSHTIHDLMRFFDYDRYNTDMFVVWRGRNGGGEPLGPHMTPEQLRDNAAYLKVTFMPRFQPAYLGRARM</sequence>
<gene>
    <name evidence="2" type="ORF">M419DRAFT_134432</name>
</gene>
<organism evidence="2 3">
    <name type="scientific">Hypocrea jecorina (strain ATCC 56765 / BCRC 32924 / NRRL 11460 / Rut C-30)</name>
    <name type="common">Trichoderma reesei</name>
    <dbReference type="NCBI Taxonomy" id="1344414"/>
    <lineage>
        <taxon>Eukaryota</taxon>
        <taxon>Fungi</taxon>
        <taxon>Dikarya</taxon>
        <taxon>Ascomycota</taxon>
        <taxon>Pezizomycotina</taxon>
        <taxon>Sordariomycetes</taxon>
        <taxon>Hypocreomycetidae</taxon>
        <taxon>Hypocreales</taxon>
        <taxon>Hypocreaceae</taxon>
        <taxon>Trichoderma</taxon>
    </lineage>
</organism>
<protein>
    <submittedName>
        <fullName evidence="2">Uncharacterized protein</fullName>
    </submittedName>
</protein>
<feature type="compositionally biased region" description="Gly residues" evidence="1">
    <location>
        <begin position="99"/>
        <end position="118"/>
    </location>
</feature>
<dbReference type="OrthoDB" id="10486381at2759"/>
<accession>A0A024RWM2</accession>
<evidence type="ECO:0000313" key="2">
    <source>
        <dbReference type="EMBL" id="ETR97549.1"/>
    </source>
</evidence>
<dbReference type="Proteomes" id="UP000024376">
    <property type="component" value="Unassembled WGS sequence"/>
</dbReference>
<dbReference type="HOGENOM" id="CLU_1053949_0_0_1"/>
<feature type="region of interest" description="Disordered" evidence="1">
    <location>
        <begin position="151"/>
        <end position="170"/>
    </location>
</feature>
<reference evidence="3" key="1">
    <citation type="journal article" date="2013" name="Ind. Biotechnol.">
        <title>Comparative genomics analysis of Trichoderma reesei strains.</title>
        <authorList>
            <person name="Koike H."/>
            <person name="Aerts A."/>
            <person name="LaButti K."/>
            <person name="Grigoriev I.V."/>
            <person name="Baker S.E."/>
        </authorList>
    </citation>
    <scope>NUCLEOTIDE SEQUENCE [LARGE SCALE GENOMIC DNA]</scope>
    <source>
        <strain evidence="3">ATCC 56765 / BCRC 32924 / NRRL 11460 / Rut C-30</strain>
    </source>
</reference>
<proteinExistence type="predicted"/>
<feature type="compositionally biased region" description="Pro residues" evidence="1">
    <location>
        <begin position="155"/>
        <end position="168"/>
    </location>
</feature>
<feature type="region of interest" description="Disordered" evidence="1">
    <location>
        <begin position="58"/>
        <end position="134"/>
    </location>
</feature>
<name>A0A024RWM2_HYPJR</name>
<dbReference type="AlphaFoldDB" id="A0A024RWM2"/>
<dbReference type="KEGG" id="trr:M419DRAFT_134432"/>